<keyword evidence="2" id="KW-0472">Membrane</keyword>
<dbReference type="EMBL" id="HBFR01024190">
    <property type="protein sequence ID" value="CAD8890141.1"/>
    <property type="molecule type" value="Transcribed_RNA"/>
</dbReference>
<feature type="transmembrane region" description="Helical" evidence="2">
    <location>
        <begin position="422"/>
        <end position="442"/>
    </location>
</feature>
<gene>
    <name evidence="3" type="ORF">CHYS00102_LOCUS17346</name>
</gene>
<dbReference type="AlphaFoldDB" id="A0A7S1FTZ1"/>
<keyword evidence="2" id="KW-0812">Transmembrane</keyword>
<evidence type="ECO:0000256" key="2">
    <source>
        <dbReference type="SAM" id="Phobius"/>
    </source>
</evidence>
<feature type="transmembrane region" description="Helical" evidence="2">
    <location>
        <begin position="195"/>
        <end position="215"/>
    </location>
</feature>
<feature type="transmembrane region" description="Helical" evidence="2">
    <location>
        <begin position="689"/>
        <end position="709"/>
    </location>
</feature>
<sequence>MNGDTFNDFDILAPQDSHYRIFSQIGLGGCPGAPNCTQGSLPLEVTGTLNINLDAKGLFITVNQRTLLGALRLALGMGVWYDLAILAKLSALQILDRPVCLLTPLARAHAYGTSASVASHWSETLVRIEGTSEVENYNFTDRWEGDYNELLADAAHKLQKILNQYLEKVMQDAPYLCRGEEPPKMHLEDEPVSNFLKWAFSVIVITAGSLAILLCQQKSINDGRLFNDNSDNRIMNTYPSYLRVLPNCDMDTHVKTISISDQRKDTIPHEHSVLTEPLLHQVSSTKDLDNTSSPLQKNTSLIFHPTVSLFSGILLCTTILGAVMLFIVSNTAIGGSVQARIEGGFPGADTFMHTLTFDNFSLITTVRDMWNAGMYPLSILILLLSGVWPYVKLLLIFYTCLAPLEICSKERRESILIWLDILGKYSLLDAYILVVTMVAFYYHFDFGEWGKIDLYVAPKPGVFCFLLATIVSLIVGHIILFLHRRSITHQKNPTRAHEGRSAMCNHFFVQHKVCLTSLSKFLVLASFLFLAVLLSFGVLQECFQFKLGGAAALVLEDRAFSLISLGLAIPSIDEHKTGLMVIKVTYFMFALVMPFLCLLLLFVCFFVPLRPKTQQLAFFLAEMANAWAALEVFVFSMFAALLQLEQFAQFLVGDYCDAIDPILEKVLDDQIDGEDVCFSVKAQILGNSWSLVLGAVLYGFLSSFLLKFLHLVLEENIHGCPEEEESKRAASTMSSTDGTFHNDEENNVRLEGVEGKSSNFVLRAVLRSDWFVSNYPNGLDRTDTFRGTRFSREETSIGSIS</sequence>
<dbReference type="PANTHER" id="PTHR34730">
    <property type="entry name" value="UNNAMED PRODUCT"/>
    <property type="match status" value="1"/>
</dbReference>
<proteinExistence type="predicted"/>
<feature type="transmembrane region" description="Helical" evidence="2">
    <location>
        <begin position="616"/>
        <end position="642"/>
    </location>
</feature>
<keyword evidence="2" id="KW-1133">Transmembrane helix</keyword>
<feature type="transmembrane region" description="Helical" evidence="2">
    <location>
        <begin position="521"/>
        <end position="539"/>
    </location>
</feature>
<evidence type="ECO:0000313" key="3">
    <source>
        <dbReference type="EMBL" id="CAD8890141.1"/>
    </source>
</evidence>
<dbReference type="Pfam" id="PF04403">
    <property type="entry name" value="PqiA"/>
    <property type="match status" value="2"/>
</dbReference>
<accession>A0A7S1FTZ1</accession>
<evidence type="ECO:0000256" key="1">
    <source>
        <dbReference type="SAM" id="MobiDB-lite"/>
    </source>
</evidence>
<feature type="transmembrane region" description="Helical" evidence="2">
    <location>
        <begin position="377"/>
        <end position="401"/>
    </location>
</feature>
<feature type="transmembrane region" description="Helical" evidence="2">
    <location>
        <begin position="462"/>
        <end position="482"/>
    </location>
</feature>
<dbReference type="InterPro" id="IPR007498">
    <property type="entry name" value="PqiA-like"/>
</dbReference>
<reference evidence="3" key="1">
    <citation type="submission" date="2021-01" db="EMBL/GenBank/DDBJ databases">
        <authorList>
            <person name="Corre E."/>
            <person name="Pelletier E."/>
            <person name="Niang G."/>
            <person name="Scheremetjew M."/>
            <person name="Finn R."/>
            <person name="Kale V."/>
            <person name="Holt S."/>
            <person name="Cochrane G."/>
            <person name="Meng A."/>
            <person name="Brown T."/>
            <person name="Cohen L."/>
        </authorList>
    </citation>
    <scope>NUCLEOTIDE SEQUENCE</scope>
    <source>
        <strain evidence="3">308</strain>
    </source>
</reference>
<name>A0A7S1FTZ1_9STRA</name>
<feature type="transmembrane region" description="Helical" evidence="2">
    <location>
        <begin position="586"/>
        <end position="609"/>
    </location>
</feature>
<organism evidence="3">
    <name type="scientific">Corethron hystrix</name>
    <dbReference type="NCBI Taxonomy" id="216773"/>
    <lineage>
        <taxon>Eukaryota</taxon>
        <taxon>Sar</taxon>
        <taxon>Stramenopiles</taxon>
        <taxon>Ochrophyta</taxon>
        <taxon>Bacillariophyta</taxon>
        <taxon>Coscinodiscophyceae</taxon>
        <taxon>Corethrophycidae</taxon>
        <taxon>Corethrales</taxon>
        <taxon>Corethraceae</taxon>
        <taxon>Corethron</taxon>
    </lineage>
</organism>
<feature type="compositionally biased region" description="Polar residues" evidence="1">
    <location>
        <begin position="729"/>
        <end position="739"/>
    </location>
</feature>
<feature type="region of interest" description="Disordered" evidence="1">
    <location>
        <begin position="723"/>
        <end position="745"/>
    </location>
</feature>
<protein>
    <submittedName>
        <fullName evidence="3">Uncharacterized protein</fullName>
    </submittedName>
</protein>
<feature type="transmembrane region" description="Helical" evidence="2">
    <location>
        <begin position="307"/>
        <end position="328"/>
    </location>
</feature>
<dbReference type="PANTHER" id="PTHR34730:SF1">
    <property type="entry name" value="PARAQUAT-INDUCIBLE PROTEIN A"/>
    <property type="match status" value="1"/>
</dbReference>